<dbReference type="PANTHER" id="PTHR34501:SF9">
    <property type="entry name" value="MAJOR OUTER MEMBRANE PROTEIN P.IA"/>
    <property type="match status" value="1"/>
</dbReference>
<keyword evidence="10" id="KW-0998">Cell outer membrane</keyword>
<dbReference type="PRINTS" id="PR00184">
    <property type="entry name" value="NEISSPPORIN"/>
</dbReference>
<reference evidence="14" key="1">
    <citation type="submission" date="2017-06" db="EMBL/GenBank/DDBJ databases">
        <authorList>
            <person name="LiPuma J."/>
            <person name="Spilker T."/>
        </authorList>
    </citation>
    <scope>NUCLEOTIDE SEQUENCE [LARGE SCALE GENOMIC DNA]</scope>
    <source>
        <strain evidence="14">AU17325</strain>
    </source>
</reference>
<evidence type="ECO:0000313" key="14">
    <source>
        <dbReference type="Proteomes" id="UP000214600"/>
    </source>
</evidence>
<dbReference type="PANTHER" id="PTHR34501">
    <property type="entry name" value="PROTEIN YDDL-RELATED"/>
    <property type="match status" value="1"/>
</dbReference>
<evidence type="ECO:0000313" key="13">
    <source>
        <dbReference type="EMBL" id="OXI33555.1"/>
    </source>
</evidence>
<dbReference type="GO" id="GO:0015288">
    <property type="term" value="F:porin activity"/>
    <property type="evidence" value="ECO:0007669"/>
    <property type="project" value="UniProtKB-KW"/>
</dbReference>
<evidence type="ECO:0000256" key="10">
    <source>
        <dbReference type="ARBA" id="ARBA00023237"/>
    </source>
</evidence>
<dbReference type="RefSeq" id="WP_089454175.1">
    <property type="nucleotide sequence ID" value="NZ_NKFA01000032.1"/>
</dbReference>
<accession>A0A228HUH6</accession>
<evidence type="ECO:0000256" key="6">
    <source>
        <dbReference type="ARBA" id="ARBA00022729"/>
    </source>
</evidence>
<proteinExistence type="predicted"/>
<evidence type="ECO:0000256" key="7">
    <source>
        <dbReference type="ARBA" id="ARBA00023065"/>
    </source>
</evidence>
<dbReference type="Gene3D" id="2.40.160.10">
    <property type="entry name" value="Porin"/>
    <property type="match status" value="1"/>
</dbReference>
<dbReference type="InterPro" id="IPR023614">
    <property type="entry name" value="Porin_dom_sf"/>
</dbReference>
<dbReference type="InterPro" id="IPR033900">
    <property type="entry name" value="Gram_neg_porin_domain"/>
</dbReference>
<keyword evidence="4" id="KW-1134">Transmembrane beta strand</keyword>
<keyword evidence="3" id="KW-0813">Transport</keyword>
<feature type="domain" description="Porin" evidence="12">
    <location>
        <begin position="65"/>
        <end position="369"/>
    </location>
</feature>
<feature type="region of interest" description="Disordered" evidence="11">
    <location>
        <begin position="1"/>
        <end position="26"/>
    </location>
</feature>
<evidence type="ECO:0000259" key="12">
    <source>
        <dbReference type="Pfam" id="PF13609"/>
    </source>
</evidence>
<comment type="subunit">
    <text evidence="2">Homotrimer.</text>
</comment>
<dbReference type="GO" id="GO:0046930">
    <property type="term" value="C:pore complex"/>
    <property type="evidence" value="ECO:0007669"/>
    <property type="project" value="UniProtKB-KW"/>
</dbReference>
<dbReference type="SUPFAM" id="SSF56935">
    <property type="entry name" value="Porins"/>
    <property type="match status" value="1"/>
</dbReference>
<gene>
    <name evidence="13" type="ORF">CFB84_38135</name>
</gene>
<reference evidence="13 14" key="2">
    <citation type="submission" date="2017-08" db="EMBL/GenBank/DDBJ databases">
        <title>WGS of novel Burkholderia cepaca complex species.</title>
        <authorList>
            <person name="Lipuma J."/>
            <person name="Spilker T."/>
        </authorList>
    </citation>
    <scope>NUCLEOTIDE SEQUENCE [LARGE SCALE GENOMIC DNA]</scope>
    <source>
        <strain evidence="13 14">AU17325</strain>
    </source>
</reference>
<dbReference type="AlphaFoldDB" id="A0A228HUH6"/>
<evidence type="ECO:0000256" key="3">
    <source>
        <dbReference type="ARBA" id="ARBA00022448"/>
    </source>
</evidence>
<keyword evidence="9" id="KW-0472">Membrane</keyword>
<keyword evidence="6" id="KW-0732">Signal</keyword>
<dbReference type="GO" id="GO:0034220">
    <property type="term" value="P:monoatomic ion transmembrane transport"/>
    <property type="evidence" value="ECO:0007669"/>
    <property type="project" value="InterPro"/>
</dbReference>
<dbReference type="Proteomes" id="UP000214600">
    <property type="component" value="Unassembled WGS sequence"/>
</dbReference>
<keyword evidence="5" id="KW-0812">Transmembrane</keyword>
<dbReference type="InterPro" id="IPR001702">
    <property type="entry name" value="Porin_Gram-ve"/>
</dbReference>
<dbReference type="CDD" id="cd00342">
    <property type="entry name" value="gram_neg_porins"/>
    <property type="match status" value="1"/>
</dbReference>
<dbReference type="EMBL" id="NKFA01000032">
    <property type="protein sequence ID" value="OXI33555.1"/>
    <property type="molecule type" value="Genomic_DNA"/>
</dbReference>
<dbReference type="PRINTS" id="PR00182">
    <property type="entry name" value="ECOLNEIPORIN"/>
</dbReference>
<evidence type="ECO:0000256" key="9">
    <source>
        <dbReference type="ARBA" id="ARBA00023136"/>
    </source>
</evidence>
<comment type="caution">
    <text evidence="13">The sequence shown here is derived from an EMBL/GenBank/DDBJ whole genome shotgun (WGS) entry which is preliminary data.</text>
</comment>
<evidence type="ECO:0000256" key="11">
    <source>
        <dbReference type="SAM" id="MobiDB-lite"/>
    </source>
</evidence>
<dbReference type="InterPro" id="IPR050298">
    <property type="entry name" value="Gram-neg_bact_OMP"/>
</dbReference>
<evidence type="ECO:0000256" key="5">
    <source>
        <dbReference type="ARBA" id="ARBA00022692"/>
    </source>
</evidence>
<keyword evidence="8" id="KW-0626">Porin</keyword>
<keyword evidence="7" id="KW-0406">Ion transport</keyword>
<evidence type="ECO:0000256" key="2">
    <source>
        <dbReference type="ARBA" id="ARBA00011233"/>
    </source>
</evidence>
<dbReference type="OrthoDB" id="8679056at2"/>
<dbReference type="InterPro" id="IPR002299">
    <property type="entry name" value="Porin_Neis"/>
</dbReference>
<sequence>MADRVDRAPQPSVAEAGVRPGNPPGPMSINSGPAAVLLVLFGNPPRLLISTGVNFSMKRFVQLLLMSIPGLAMAQSSVTLYGLVDTGIQYLTNADSAGHRSIGMAPNAYLPSRFGFRGVEDLGGGVKAVFQLENGFNSATGSMVVANTLFNRQAWVGVDGSVGKLTFGRQYSVQFDRAIYYDPTFFAAYSALSLNAIPLATIRVNNSAKFTSSRFAGFTTEAMYGFGQQEPGNALAGRYIGAALEYTVNRFTATATYEQARGTVTKTGDLSSRVDNRYAFAARYNAAKFAVMANVTRVTGDLQLTPRGTVYWLAGNAFVTPFLQLYAIGGRYDYQGCDAHPMIFVAGTLYSLSKRTMLYANVGTARNNGGSSLGLNNYASVGQPGHSQLGVAVGIDQKF</sequence>
<comment type="subcellular location">
    <subcellularLocation>
        <location evidence="1">Cell outer membrane</location>
        <topology evidence="1">Multi-pass membrane protein</topology>
    </subcellularLocation>
</comment>
<protein>
    <submittedName>
        <fullName evidence="13">Porin</fullName>
    </submittedName>
</protein>
<evidence type="ECO:0000256" key="1">
    <source>
        <dbReference type="ARBA" id="ARBA00004571"/>
    </source>
</evidence>
<name>A0A228HUH6_9BURK</name>
<dbReference type="GO" id="GO:0009279">
    <property type="term" value="C:cell outer membrane"/>
    <property type="evidence" value="ECO:0007669"/>
    <property type="project" value="UniProtKB-SubCell"/>
</dbReference>
<evidence type="ECO:0000256" key="4">
    <source>
        <dbReference type="ARBA" id="ARBA00022452"/>
    </source>
</evidence>
<organism evidence="13 14">
    <name type="scientific">Burkholderia aenigmatica</name>
    <dbReference type="NCBI Taxonomy" id="2015348"/>
    <lineage>
        <taxon>Bacteria</taxon>
        <taxon>Pseudomonadati</taxon>
        <taxon>Pseudomonadota</taxon>
        <taxon>Betaproteobacteria</taxon>
        <taxon>Burkholderiales</taxon>
        <taxon>Burkholderiaceae</taxon>
        <taxon>Burkholderia</taxon>
        <taxon>Burkholderia cepacia complex</taxon>
    </lineage>
</organism>
<dbReference type="Pfam" id="PF13609">
    <property type="entry name" value="Porin_4"/>
    <property type="match status" value="1"/>
</dbReference>
<evidence type="ECO:0000256" key="8">
    <source>
        <dbReference type="ARBA" id="ARBA00023114"/>
    </source>
</evidence>